<dbReference type="CDD" id="cd06912">
    <property type="entry name" value="GT_MraY_like"/>
    <property type="match status" value="1"/>
</dbReference>
<keyword evidence="4 8" id="KW-0812">Transmembrane</keyword>
<evidence type="ECO:0000256" key="8">
    <source>
        <dbReference type="SAM" id="Phobius"/>
    </source>
</evidence>
<accession>A0A923M8H7</accession>
<keyword evidence="2" id="KW-1003">Cell membrane</keyword>
<keyword evidence="5 8" id="KW-1133">Transmembrane helix</keyword>
<evidence type="ECO:0000256" key="3">
    <source>
        <dbReference type="ARBA" id="ARBA00022679"/>
    </source>
</evidence>
<comment type="cofactor">
    <cofactor evidence="7">
        <name>Mg(2+)</name>
        <dbReference type="ChEBI" id="CHEBI:18420"/>
    </cofactor>
</comment>
<evidence type="ECO:0000256" key="5">
    <source>
        <dbReference type="ARBA" id="ARBA00022989"/>
    </source>
</evidence>
<feature type="transmembrane region" description="Helical" evidence="8">
    <location>
        <begin position="329"/>
        <end position="347"/>
    </location>
</feature>
<evidence type="ECO:0000313" key="10">
    <source>
        <dbReference type="Proteomes" id="UP000596827"/>
    </source>
</evidence>
<keyword evidence="3" id="KW-0808">Transferase</keyword>
<dbReference type="GO" id="GO:0071555">
    <property type="term" value="P:cell wall organization"/>
    <property type="evidence" value="ECO:0007669"/>
    <property type="project" value="TreeGrafter"/>
</dbReference>
<sequence>MESGFWMLMTGAMASFAICVLLVATKDRHGHLSLDSTMGVQKIHDSPTPRVGGVAIAGGLIIGLLYMDTAARDVLLPLTAAAAPAFAVGLWEDLTKRVSVRARLCITFGAGLLGCALSGIALSRVNVVGMDLVLASVPLVSVVFTAFAVGGAANAFNIIDGFNGLAAGVAIVCLVALAAVAASVGDGAVVQACLLLAAVTLGFLAVNFPLGKIFLGDGGAYTLGFLVAWMAIVLPMRNPSVSVWATLLACAYPILETCFSILRRSRRDRSPGDADRLHMHSLVRRRVVNRVMPGASMLARNSATGALMWIAAIVPALLAVTYFDNTAALVTSFVLCAFGYSAVYARLTQFRWCFRAATLAPEASAA</sequence>
<dbReference type="RefSeq" id="WP_187081818.1">
    <property type="nucleotide sequence ID" value="NZ_JACORU010000004.1"/>
</dbReference>
<keyword evidence="7" id="KW-0479">Metal-binding</keyword>
<evidence type="ECO:0000256" key="2">
    <source>
        <dbReference type="ARBA" id="ARBA00022475"/>
    </source>
</evidence>
<dbReference type="GO" id="GO:0046872">
    <property type="term" value="F:metal ion binding"/>
    <property type="evidence" value="ECO:0007669"/>
    <property type="project" value="UniProtKB-KW"/>
</dbReference>
<dbReference type="Pfam" id="PF00953">
    <property type="entry name" value="Glycos_transf_4"/>
    <property type="match status" value="1"/>
</dbReference>
<feature type="transmembrane region" description="Helical" evidence="8">
    <location>
        <begin position="162"/>
        <end position="182"/>
    </location>
</feature>
<feature type="transmembrane region" description="Helical" evidence="8">
    <location>
        <begin position="242"/>
        <end position="262"/>
    </location>
</feature>
<dbReference type="GO" id="GO:0016780">
    <property type="term" value="F:phosphotransferase activity, for other substituted phosphate groups"/>
    <property type="evidence" value="ECO:0007669"/>
    <property type="project" value="InterPro"/>
</dbReference>
<reference evidence="9" key="1">
    <citation type="submission" date="2020-08" db="EMBL/GenBank/DDBJ databases">
        <title>Ramlibacter sp. GTP1 16S ribosomal RNA gene genome sequencing and assembly.</title>
        <authorList>
            <person name="Kang M."/>
        </authorList>
    </citation>
    <scope>NUCLEOTIDE SEQUENCE</scope>
    <source>
        <strain evidence="9">GTP1</strain>
    </source>
</reference>
<feature type="transmembrane region" description="Helical" evidence="8">
    <location>
        <begin position="188"/>
        <end position="206"/>
    </location>
</feature>
<evidence type="ECO:0000256" key="7">
    <source>
        <dbReference type="PIRSR" id="PIRSR600715-1"/>
    </source>
</evidence>
<evidence type="ECO:0000313" key="9">
    <source>
        <dbReference type="EMBL" id="MBC5765340.1"/>
    </source>
</evidence>
<feature type="binding site" evidence="7">
    <location>
        <position position="157"/>
    </location>
    <ligand>
        <name>Mg(2+)</name>
        <dbReference type="ChEBI" id="CHEBI:18420"/>
    </ligand>
</feature>
<evidence type="ECO:0000256" key="1">
    <source>
        <dbReference type="ARBA" id="ARBA00004651"/>
    </source>
</evidence>
<dbReference type="GO" id="GO:0044038">
    <property type="term" value="P:cell wall macromolecule biosynthetic process"/>
    <property type="evidence" value="ECO:0007669"/>
    <property type="project" value="TreeGrafter"/>
</dbReference>
<dbReference type="GO" id="GO:0005886">
    <property type="term" value="C:plasma membrane"/>
    <property type="evidence" value="ECO:0007669"/>
    <property type="project" value="UniProtKB-SubCell"/>
</dbReference>
<keyword evidence="7" id="KW-0460">Magnesium</keyword>
<feature type="transmembrane region" description="Helical" evidence="8">
    <location>
        <begin position="74"/>
        <end position="92"/>
    </location>
</feature>
<dbReference type="EMBL" id="JACORU010000004">
    <property type="protein sequence ID" value="MBC5765340.1"/>
    <property type="molecule type" value="Genomic_DNA"/>
</dbReference>
<feature type="transmembrane region" description="Helical" evidence="8">
    <location>
        <begin position="306"/>
        <end position="323"/>
    </location>
</feature>
<dbReference type="GO" id="GO:0009103">
    <property type="term" value="P:lipopolysaccharide biosynthetic process"/>
    <property type="evidence" value="ECO:0007669"/>
    <property type="project" value="TreeGrafter"/>
</dbReference>
<evidence type="ECO:0000256" key="6">
    <source>
        <dbReference type="ARBA" id="ARBA00023136"/>
    </source>
</evidence>
<dbReference type="PANTHER" id="PTHR22926:SF3">
    <property type="entry name" value="UNDECAPRENYL-PHOSPHATE ALPHA-N-ACETYLGLUCOSAMINYL 1-PHOSPHATE TRANSFERASE"/>
    <property type="match status" value="1"/>
</dbReference>
<dbReference type="PANTHER" id="PTHR22926">
    <property type="entry name" value="PHOSPHO-N-ACETYLMURAMOYL-PENTAPEPTIDE-TRANSFERASE"/>
    <property type="match status" value="1"/>
</dbReference>
<dbReference type="AlphaFoldDB" id="A0A923M8H7"/>
<dbReference type="Proteomes" id="UP000596827">
    <property type="component" value="Unassembled WGS sequence"/>
</dbReference>
<keyword evidence="10" id="KW-1185">Reference proteome</keyword>
<gene>
    <name evidence="9" type="ORF">H8R02_12805</name>
</gene>
<dbReference type="InterPro" id="IPR000715">
    <property type="entry name" value="Glycosyl_transferase_4"/>
</dbReference>
<feature type="transmembrane region" description="Helical" evidence="8">
    <location>
        <begin position="104"/>
        <end position="122"/>
    </location>
</feature>
<evidence type="ECO:0000256" key="4">
    <source>
        <dbReference type="ARBA" id="ARBA00022692"/>
    </source>
</evidence>
<feature type="transmembrane region" description="Helical" evidence="8">
    <location>
        <begin position="51"/>
        <end position="68"/>
    </location>
</feature>
<comment type="subcellular location">
    <subcellularLocation>
        <location evidence="1">Cell membrane</location>
        <topology evidence="1">Multi-pass membrane protein</topology>
    </subcellularLocation>
</comment>
<proteinExistence type="predicted"/>
<comment type="caution">
    <text evidence="9">The sequence shown here is derived from an EMBL/GenBank/DDBJ whole genome shotgun (WGS) entry which is preliminary data.</text>
</comment>
<feature type="binding site" evidence="7">
    <location>
        <position position="217"/>
    </location>
    <ligand>
        <name>Mg(2+)</name>
        <dbReference type="ChEBI" id="CHEBI:18420"/>
    </ligand>
</feature>
<feature type="transmembrane region" description="Helical" evidence="8">
    <location>
        <begin position="218"/>
        <end position="236"/>
    </location>
</feature>
<feature type="transmembrane region" description="Helical" evidence="8">
    <location>
        <begin position="128"/>
        <end position="150"/>
    </location>
</feature>
<feature type="transmembrane region" description="Helical" evidence="8">
    <location>
        <begin position="6"/>
        <end position="24"/>
    </location>
</feature>
<organism evidence="9 10">
    <name type="scientific">Ramlibacter albus</name>
    <dbReference type="NCBI Taxonomy" id="2079448"/>
    <lineage>
        <taxon>Bacteria</taxon>
        <taxon>Pseudomonadati</taxon>
        <taxon>Pseudomonadota</taxon>
        <taxon>Betaproteobacteria</taxon>
        <taxon>Burkholderiales</taxon>
        <taxon>Comamonadaceae</taxon>
        <taxon>Ramlibacter</taxon>
    </lineage>
</organism>
<name>A0A923M8H7_9BURK</name>
<protein>
    <submittedName>
        <fullName evidence="9">Glycosyltransferase family 4 protein</fullName>
    </submittedName>
</protein>
<keyword evidence="6 8" id="KW-0472">Membrane</keyword>